<protein>
    <recommendedName>
        <fullName evidence="4">PEP-utilising enzyme mobile domain-containing protein</fullName>
    </recommendedName>
</protein>
<dbReference type="Gene3D" id="3.50.30.10">
    <property type="entry name" value="Phosphohistidine domain"/>
    <property type="match status" value="1"/>
</dbReference>
<organism evidence="5 6">
    <name type="scientific">Candidatus Uhrbacteria bacterium RIFCSPLOWO2_01_FULL_47_24</name>
    <dbReference type="NCBI Taxonomy" id="1802401"/>
    <lineage>
        <taxon>Bacteria</taxon>
        <taxon>Candidatus Uhriibacteriota</taxon>
    </lineage>
</organism>
<proteinExistence type="inferred from homology"/>
<evidence type="ECO:0000256" key="2">
    <source>
        <dbReference type="ARBA" id="ARBA00022741"/>
    </source>
</evidence>
<keyword evidence="3" id="KW-0067">ATP-binding</keyword>
<dbReference type="InterPro" id="IPR008279">
    <property type="entry name" value="PEP-util_enz_mobile_dom"/>
</dbReference>
<gene>
    <name evidence="5" type="ORF">A3B21_00555</name>
</gene>
<dbReference type="EMBL" id="MGEJ01000022">
    <property type="protein sequence ID" value="OGL79869.1"/>
    <property type="molecule type" value="Genomic_DNA"/>
</dbReference>
<dbReference type="AlphaFoldDB" id="A0A1F7UNN8"/>
<dbReference type="GO" id="GO:0008986">
    <property type="term" value="F:pyruvate, water dikinase activity"/>
    <property type="evidence" value="ECO:0007669"/>
    <property type="project" value="InterPro"/>
</dbReference>
<comment type="similarity">
    <text evidence="1">Belongs to the PEP-utilizing enzyme family.</text>
</comment>
<evidence type="ECO:0000313" key="6">
    <source>
        <dbReference type="Proteomes" id="UP000176897"/>
    </source>
</evidence>
<accession>A0A1F7UNN8</accession>
<dbReference type="Pfam" id="PF00391">
    <property type="entry name" value="PEP-utilizers"/>
    <property type="match status" value="1"/>
</dbReference>
<evidence type="ECO:0000313" key="5">
    <source>
        <dbReference type="EMBL" id="OGL79869.1"/>
    </source>
</evidence>
<dbReference type="SUPFAM" id="SSF52009">
    <property type="entry name" value="Phosphohistidine domain"/>
    <property type="match status" value="1"/>
</dbReference>
<reference evidence="5 6" key="1">
    <citation type="journal article" date="2016" name="Nat. Commun.">
        <title>Thousands of microbial genomes shed light on interconnected biogeochemical processes in an aquifer system.</title>
        <authorList>
            <person name="Anantharaman K."/>
            <person name="Brown C.T."/>
            <person name="Hug L.A."/>
            <person name="Sharon I."/>
            <person name="Castelle C.J."/>
            <person name="Probst A.J."/>
            <person name="Thomas B.C."/>
            <person name="Singh A."/>
            <person name="Wilkins M.J."/>
            <person name="Karaoz U."/>
            <person name="Brodie E.L."/>
            <person name="Williams K.H."/>
            <person name="Hubbard S.S."/>
            <person name="Banfield J.F."/>
        </authorList>
    </citation>
    <scope>NUCLEOTIDE SEQUENCE [LARGE SCALE GENOMIC DNA]</scope>
</reference>
<dbReference type="PANTHER" id="PTHR43030:SF1">
    <property type="entry name" value="PHOSPHOENOLPYRUVATE SYNTHASE"/>
    <property type="match status" value="1"/>
</dbReference>
<dbReference type="InterPro" id="IPR036637">
    <property type="entry name" value="Phosphohistidine_dom_sf"/>
</dbReference>
<sequence>MRWFFSVKRPLYILDASLLCDGDLHELGEVLGVPYSRTFLLMEDGEASFYVLTSEVKRQTKVLVSNRTAAACILAELPRYQRNVRRALKDLTRATKKNMSLVVPFENFARAYRLFTTYRVITRIIGYEHELPRAFLWKVGKLRLDFKNSWTEIRSELEKVWETLARKYHVPKEAIKSLTAQEFLEGLRTKNFQKAVKLHKERQKRTVVYRDARGERILTDKKADQFIQKELGRLRVREVRELRGTIACRGTARGSVKIISNPKGVRVRERFILVTSMTTPEFVPLLKYADAIVTDEGGLTSHAAIISREMKIPCVIGTRFATRVLKNGDRVEVDAERGVVKKL</sequence>
<dbReference type="GO" id="GO:0005524">
    <property type="term" value="F:ATP binding"/>
    <property type="evidence" value="ECO:0007669"/>
    <property type="project" value="UniProtKB-KW"/>
</dbReference>
<keyword evidence="2" id="KW-0547">Nucleotide-binding</keyword>
<comment type="caution">
    <text evidence="5">The sequence shown here is derived from an EMBL/GenBank/DDBJ whole genome shotgun (WGS) entry which is preliminary data.</text>
</comment>
<dbReference type="InterPro" id="IPR018274">
    <property type="entry name" value="PEP_util_AS"/>
</dbReference>
<dbReference type="PANTHER" id="PTHR43030">
    <property type="entry name" value="PHOSPHOENOLPYRUVATE SYNTHASE"/>
    <property type="match status" value="1"/>
</dbReference>
<dbReference type="Proteomes" id="UP000176897">
    <property type="component" value="Unassembled WGS sequence"/>
</dbReference>
<evidence type="ECO:0000259" key="4">
    <source>
        <dbReference type="Pfam" id="PF00391"/>
    </source>
</evidence>
<name>A0A1F7UNN8_9BACT</name>
<evidence type="ECO:0000256" key="3">
    <source>
        <dbReference type="ARBA" id="ARBA00022840"/>
    </source>
</evidence>
<dbReference type="InterPro" id="IPR006319">
    <property type="entry name" value="PEP_synth"/>
</dbReference>
<evidence type="ECO:0000256" key="1">
    <source>
        <dbReference type="ARBA" id="ARBA00007837"/>
    </source>
</evidence>
<dbReference type="PROSITE" id="PS00370">
    <property type="entry name" value="PEP_ENZYMES_PHOS_SITE"/>
    <property type="match status" value="1"/>
</dbReference>
<dbReference type="STRING" id="1802401.A3B21_00555"/>
<feature type="domain" description="PEP-utilising enzyme mobile" evidence="4">
    <location>
        <begin position="269"/>
        <end position="338"/>
    </location>
</feature>